<keyword evidence="3" id="KW-1185">Reference proteome</keyword>
<reference evidence="2 3" key="1">
    <citation type="submission" date="2021-06" db="EMBL/GenBank/DDBJ databases">
        <authorList>
            <person name="Palmer J.M."/>
        </authorList>
    </citation>
    <scope>NUCLEOTIDE SEQUENCE [LARGE SCALE GENOMIC DNA]</scope>
    <source>
        <strain evidence="2 3">AS_MEX2019</strain>
        <tissue evidence="2">Muscle</tissue>
    </source>
</reference>
<organism evidence="2 3">
    <name type="scientific">Ameca splendens</name>
    <dbReference type="NCBI Taxonomy" id="208324"/>
    <lineage>
        <taxon>Eukaryota</taxon>
        <taxon>Metazoa</taxon>
        <taxon>Chordata</taxon>
        <taxon>Craniata</taxon>
        <taxon>Vertebrata</taxon>
        <taxon>Euteleostomi</taxon>
        <taxon>Actinopterygii</taxon>
        <taxon>Neopterygii</taxon>
        <taxon>Teleostei</taxon>
        <taxon>Neoteleostei</taxon>
        <taxon>Acanthomorphata</taxon>
        <taxon>Ovalentaria</taxon>
        <taxon>Atherinomorphae</taxon>
        <taxon>Cyprinodontiformes</taxon>
        <taxon>Goodeidae</taxon>
        <taxon>Ameca</taxon>
    </lineage>
</organism>
<evidence type="ECO:0000256" key="1">
    <source>
        <dbReference type="SAM" id="MobiDB-lite"/>
    </source>
</evidence>
<feature type="compositionally biased region" description="Low complexity" evidence="1">
    <location>
        <begin position="156"/>
        <end position="168"/>
    </location>
</feature>
<comment type="caution">
    <text evidence="2">The sequence shown here is derived from an EMBL/GenBank/DDBJ whole genome shotgun (WGS) entry which is preliminary data.</text>
</comment>
<evidence type="ECO:0000313" key="2">
    <source>
        <dbReference type="EMBL" id="MEQ2307274.1"/>
    </source>
</evidence>
<sequence>MCEAEKIQMVYLSCRVSSGLLVTPDVGPTLIDRVRSLTSAGGPAGKRISSGLCSRRRRCSRGLPGCSGVNVNTDMSQSPDSRSLLSASSQLNLMEVESALAGLASICHIDDKEFDIPQVDTPPTLESILSQMEEEEDPFVLEDTCILNTDNMDAQSCDTSSLASSDSGDPAHLKRHDQTQKPALFESSLSLLPPVSHNTMTTDR</sequence>
<name>A0ABV0ZM39_9TELE</name>
<feature type="region of interest" description="Disordered" evidence="1">
    <location>
        <begin position="156"/>
        <end position="204"/>
    </location>
</feature>
<accession>A0ABV0ZM39</accession>
<proteinExistence type="predicted"/>
<dbReference type="EMBL" id="JAHRIP010067048">
    <property type="protein sequence ID" value="MEQ2307274.1"/>
    <property type="molecule type" value="Genomic_DNA"/>
</dbReference>
<dbReference type="Proteomes" id="UP001469553">
    <property type="component" value="Unassembled WGS sequence"/>
</dbReference>
<protein>
    <submittedName>
        <fullName evidence="2">Uncharacterized protein</fullName>
    </submittedName>
</protein>
<evidence type="ECO:0000313" key="3">
    <source>
        <dbReference type="Proteomes" id="UP001469553"/>
    </source>
</evidence>
<gene>
    <name evidence="2" type="ORF">AMECASPLE_016620</name>
</gene>
<feature type="compositionally biased region" description="Basic and acidic residues" evidence="1">
    <location>
        <begin position="169"/>
        <end position="179"/>
    </location>
</feature>